<protein>
    <submittedName>
        <fullName evidence="2">MHD domain-containing protein</fullName>
    </submittedName>
</protein>
<sequence length="961" mass="106782">MLVDYSEHFWGEKHVGYNTLYENLKRGEDSVQELSSFVKDRISIEEDIFKSLNKSLIRVNQYINNNGAFVDSWRLTKGTIELYCDIQASVLKNLIDLSKDVIKYHDDLVKSRKRVKTQDVVDAVNLMQTTTTCLQKTKETYQQRCAELLAMKNETQSKEVLKMKSKVAKAHEEYKSYVEKYAHVRDNFEEKMLKSTKAFQAHDTAHLQQMKTFFTQFGRALDDAHGSITQVTGDYRNSLQQIDIENIMVRFVEEKGTGTDKPEPIKWTESDELLDDISSNITSQPSSSNSSAIVVNTASNQHQNVTNFIDLDSPTWTPTASPLEITKTGDSDIADPTNNATSSNLTQFSSSLGRQKLAQWLPRRKKNSSQSSLSGTTTTTVADDPTAAAPSSFGESNKGGFLKRYRKVKNSINDLTATTENNKEMLNIDDNKSTASSAKSDEKAMNFLDGLRSNNINDDSTPTTTNAPLVDDEGFIIRTEETKPEKNQWSSCTSSDDEDEIEFQASKIRQLQIKPVNESNTNINASVDELRNAIGHISLQRSTTFDKDPWSTVSGPAEFSQSLNINAKPLRAAFTGDEHLRRKRSAADADFAASFNQPIGNGNTIARARPRSNTPTALTASAFGLNASMSGMSTITSNSRSTSTTSSDVFGESKTEAAAIQKTGFADSFANFNSSSASTPTFTNQTTPKRPIAMAVNEFAHAWFKASDPNNPVVKVFGTVVISFPSILFPLLTDVTPELEAVKFSLEKAGQIQTIIPNKRLLLPTPLPTTPSETYNFTIDKLALANFLLDQKKQKPDANFYNVDIVRYELKSEFVPPLILRSYWKIGPEETGIRVDYNLNEISENTIIDKPLLNITFTTKLEGENIELTNSSPPATFDSENGTLSWLITELTKHGEPSGSLKARLKLSNAVPSSTHVMFQATDINFSTLSISMNSEACYNLSMTKRKIIAGKYFCEPEVRN</sequence>
<accession>A0AC35G847</accession>
<dbReference type="WBParaSite" id="PS1159_v2.g2492.t1">
    <property type="protein sequence ID" value="PS1159_v2.g2492.t1"/>
    <property type="gene ID" value="PS1159_v2.g2492"/>
</dbReference>
<proteinExistence type="predicted"/>
<reference evidence="2" key="1">
    <citation type="submission" date="2022-11" db="UniProtKB">
        <authorList>
            <consortium name="WormBaseParasite"/>
        </authorList>
    </citation>
    <scope>IDENTIFICATION</scope>
</reference>
<organism evidence="1 2">
    <name type="scientific">Panagrolaimus sp. PS1159</name>
    <dbReference type="NCBI Taxonomy" id="55785"/>
    <lineage>
        <taxon>Eukaryota</taxon>
        <taxon>Metazoa</taxon>
        <taxon>Ecdysozoa</taxon>
        <taxon>Nematoda</taxon>
        <taxon>Chromadorea</taxon>
        <taxon>Rhabditida</taxon>
        <taxon>Tylenchina</taxon>
        <taxon>Panagrolaimomorpha</taxon>
        <taxon>Panagrolaimoidea</taxon>
        <taxon>Panagrolaimidae</taxon>
        <taxon>Panagrolaimus</taxon>
    </lineage>
</organism>
<dbReference type="Proteomes" id="UP000887580">
    <property type="component" value="Unplaced"/>
</dbReference>
<evidence type="ECO:0000313" key="2">
    <source>
        <dbReference type="WBParaSite" id="PS1159_v2.g2492.t1"/>
    </source>
</evidence>
<evidence type="ECO:0000313" key="1">
    <source>
        <dbReference type="Proteomes" id="UP000887580"/>
    </source>
</evidence>
<name>A0AC35G847_9BILA</name>